<comment type="subcellular location">
    <subcellularLocation>
        <location evidence="3">Cytoplasm</location>
    </subcellularLocation>
</comment>
<comment type="similarity">
    <text evidence="1 3">Belongs to the UreD family.</text>
</comment>
<dbReference type="STRING" id="1121291.SAMN02745134_03437"/>
<dbReference type="OrthoDB" id="5328682at2"/>
<dbReference type="PANTHER" id="PTHR33643:SF1">
    <property type="entry name" value="UREASE ACCESSORY PROTEIN D"/>
    <property type="match status" value="1"/>
</dbReference>
<dbReference type="RefSeq" id="WP_084117443.1">
    <property type="nucleotide sequence ID" value="NZ_FWXH01000023.1"/>
</dbReference>
<evidence type="ECO:0000256" key="3">
    <source>
        <dbReference type="HAMAP-Rule" id="MF_01384"/>
    </source>
</evidence>
<dbReference type="HAMAP" id="MF_01384">
    <property type="entry name" value="UreD"/>
    <property type="match status" value="1"/>
</dbReference>
<dbReference type="AlphaFoldDB" id="A0A1W1XWC1"/>
<accession>A0A1W1XWC1</accession>
<evidence type="ECO:0000313" key="5">
    <source>
        <dbReference type="Proteomes" id="UP000192468"/>
    </source>
</evidence>
<keyword evidence="3" id="KW-0963">Cytoplasm</keyword>
<organism evidence="4 5">
    <name type="scientific">Clostridium acidisoli DSM 12555</name>
    <dbReference type="NCBI Taxonomy" id="1121291"/>
    <lineage>
        <taxon>Bacteria</taxon>
        <taxon>Bacillati</taxon>
        <taxon>Bacillota</taxon>
        <taxon>Clostridia</taxon>
        <taxon>Eubacteriales</taxon>
        <taxon>Clostridiaceae</taxon>
        <taxon>Clostridium</taxon>
    </lineage>
</organism>
<dbReference type="GO" id="GO:0005737">
    <property type="term" value="C:cytoplasm"/>
    <property type="evidence" value="ECO:0007669"/>
    <property type="project" value="UniProtKB-SubCell"/>
</dbReference>
<gene>
    <name evidence="3" type="primary">ureD</name>
    <name evidence="4" type="ORF">SAMN02745134_03437</name>
</gene>
<dbReference type="PANTHER" id="PTHR33643">
    <property type="entry name" value="UREASE ACCESSORY PROTEIN D"/>
    <property type="match status" value="1"/>
</dbReference>
<dbReference type="InterPro" id="IPR002669">
    <property type="entry name" value="UreD"/>
</dbReference>
<comment type="subunit">
    <text evidence="3">UreD, UreF and UreG form a complex that acts as a GTP-hydrolysis-dependent molecular chaperone, activating the urease apoprotein by helping to assemble the nickel containing metallocenter of UreC. The UreE protein probably delivers the nickel.</text>
</comment>
<comment type="function">
    <text evidence="3">Required for maturation of urease via the functional incorporation of the urease nickel metallocenter.</text>
</comment>
<evidence type="ECO:0000256" key="1">
    <source>
        <dbReference type="ARBA" id="ARBA00007177"/>
    </source>
</evidence>
<dbReference type="Proteomes" id="UP000192468">
    <property type="component" value="Unassembled WGS sequence"/>
</dbReference>
<keyword evidence="2 3" id="KW-0143">Chaperone</keyword>
<dbReference type="Pfam" id="PF01774">
    <property type="entry name" value="UreD"/>
    <property type="match status" value="1"/>
</dbReference>
<dbReference type="GO" id="GO:0016151">
    <property type="term" value="F:nickel cation binding"/>
    <property type="evidence" value="ECO:0007669"/>
    <property type="project" value="UniProtKB-UniRule"/>
</dbReference>
<evidence type="ECO:0000256" key="2">
    <source>
        <dbReference type="ARBA" id="ARBA00023186"/>
    </source>
</evidence>
<protein>
    <recommendedName>
        <fullName evidence="3">Urease accessory protein UreD</fullName>
    </recommendedName>
</protein>
<name>A0A1W1XWC1_9CLOT</name>
<keyword evidence="5" id="KW-1185">Reference proteome</keyword>
<dbReference type="EMBL" id="FWXH01000023">
    <property type="protein sequence ID" value="SMC28226.1"/>
    <property type="molecule type" value="Genomic_DNA"/>
</dbReference>
<reference evidence="4 5" key="1">
    <citation type="submission" date="2017-04" db="EMBL/GenBank/DDBJ databases">
        <authorList>
            <person name="Afonso C.L."/>
            <person name="Miller P.J."/>
            <person name="Scott M.A."/>
            <person name="Spackman E."/>
            <person name="Goraichik I."/>
            <person name="Dimitrov K.M."/>
            <person name="Suarez D.L."/>
            <person name="Swayne D.E."/>
        </authorList>
    </citation>
    <scope>NUCLEOTIDE SEQUENCE [LARGE SCALE GENOMIC DNA]</scope>
    <source>
        <strain evidence="4 5">DSM 12555</strain>
    </source>
</reference>
<sequence length="257" mass="30076">MKKSILKLDLKFKKGKTIIEDSYFTAPLKILKPFYSEDNKKMRLCLLNVSAGVLEGDKYNIDINVAKDCNLYLYSQAYNKIFKMRGGLADQKFNVNMEEGSSFAYMPMPNIPFIDSNYINETNIRLKKNCNLILREIISCGRYKNNEVFDFLSFSSRTKIFYEDKLVFMDNTVLKPKEQNLKTIGLYEKYDHQANMIIFSKEVNEELKEILLKLLSKYENIDFGISQSFYNGMIIRILGRSSEELRNITDEMYEVIS</sequence>
<evidence type="ECO:0000313" key="4">
    <source>
        <dbReference type="EMBL" id="SMC28226.1"/>
    </source>
</evidence>
<keyword evidence="3" id="KW-0996">Nickel insertion</keyword>
<proteinExistence type="inferred from homology"/>